<reference evidence="2 3" key="1">
    <citation type="submission" date="2024-02" db="EMBL/GenBank/DDBJ databases">
        <authorList>
            <person name="Chen Y."/>
            <person name="Shah S."/>
            <person name="Dougan E. K."/>
            <person name="Thang M."/>
            <person name="Chan C."/>
        </authorList>
    </citation>
    <scope>NUCLEOTIDE SEQUENCE [LARGE SCALE GENOMIC DNA]</scope>
</reference>
<keyword evidence="3" id="KW-1185">Reference proteome</keyword>
<evidence type="ECO:0000313" key="2">
    <source>
        <dbReference type="EMBL" id="CAK9039093.1"/>
    </source>
</evidence>
<evidence type="ECO:0000313" key="3">
    <source>
        <dbReference type="Proteomes" id="UP001642464"/>
    </source>
</evidence>
<dbReference type="Proteomes" id="UP001642464">
    <property type="component" value="Unassembled WGS sequence"/>
</dbReference>
<protein>
    <submittedName>
        <fullName evidence="2">Uncharacterized protein</fullName>
    </submittedName>
</protein>
<feature type="signal peptide" evidence="1">
    <location>
        <begin position="1"/>
        <end position="23"/>
    </location>
</feature>
<sequence length="407" mass="46980">MRCSWRCRLLCIVSVGLLLSISGKVLEMVRSLREERGEEDGSVSDLSSEATGSSCCFKGIRCDQADPYNIFVMQSERPDGRLKLMYAPITQSLVLGLQSREEECGYKTFKVLPETRRDIFQYPVPPKSGDVIIYVGTLNSSTFMDRCRTQMAPNRTYCIWYQVEPREWPKASPTGRSGVCEVWEYTRGNDPSLGVPLVRYVPPGFMPTEATEEQNDRLVQWRARSLNPKSLQWYFIGRLGPLRQVCWDQLQELKYFKKHELKKIPQGGAKGYPKVYTVEDWRKLGRLKNAAFLNFHQACNRPQPLETKPLEAVRVAQLLSLGFLVVSEEVNSIDKALYEQIVLVEKDLFHEKNWSPFFWRLLQNKTALVDWQLRAYDLFKQRFRPSKLLHDAQVWDGGVPSRSTCDA</sequence>
<accession>A0ABP0LKC3</accession>
<evidence type="ECO:0000256" key="1">
    <source>
        <dbReference type="SAM" id="SignalP"/>
    </source>
</evidence>
<keyword evidence="1" id="KW-0732">Signal</keyword>
<dbReference type="EMBL" id="CAXAMM010016557">
    <property type="protein sequence ID" value="CAK9039093.1"/>
    <property type="molecule type" value="Genomic_DNA"/>
</dbReference>
<comment type="caution">
    <text evidence="2">The sequence shown here is derived from an EMBL/GenBank/DDBJ whole genome shotgun (WGS) entry which is preliminary data.</text>
</comment>
<feature type="chain" id="PRO_5047044504" evidence="1">
    <location>
        <begin position="24"/>
        <end position="407"/>
    </location>
</feature>
<proteinExistence type="predicted"/>
<organism evidence="2 3">
    <name type="scientific">Durusdinium trenchii</name>
    <dbReference type="NCBI Taxonomy" id="1381693"/>
    <lineage>
        <taxon>Eukaryota</taxon>
        <taxon>Sar</taxon>
        <taxon>Alveolata</taxon>
        <taxon>Dinophyceae</taxon>
        <taxon>Suessiales</taxon>
        <taxon>Symbiodiniaceae</taxon>
        <taxon>Durusdinium</taxon>
    </lineage>
</organism>
<gene>
    <name evidence="2" type="ORF">SCF082_LOCUS22902</name>
</gene>
<name>A0ABP0LKC3_9DINO</name>